<evidence type="ECO:0000256" key="10">
    <source>
        <dbReference type="SAM" id="MobiDB-lite"/>
    </source>
</evidence>
<dbReference type="GO" id="GO:0005615">
    <property type="term" value="C:extracellular space"/>
    <property type="evidence" value="ECO:0007669"/>
    <property type="project" value="TreeGrafter"/>
</dbReference>
<dbReference type="Proteomes" id="UP000694545">
    <property type="component" value="Unplaced"/>
</dbReference>
<dbReference type="InterPro" id="IPR050208">
    <property type="entry name" value="MHC_class-I_related"/>
</dbReference>
<proteinExistence type="predicted"/>
<dbReference type="GO" id="GO:0006955">
    <property type="term" value="P:immune response"/>
    <property type="evidence" value="ECO:0007669"/>
    <property type="project" value="TreeGrafter"/>
</dbReference>
<evidence type="ECO:0000256" key="9">
    <source>
        <dbReference type="ARBA" id="ARBA00023180"/>
    </source>
</evidence>
<dbReference type="InterPro" id="IPR003597">
    <property type="entry name" value="Ig_C1-set"/>
</dbReference>
<reference evidence="12" key="1">
    <citation type="submission" date="2025-08" db="UniProtKB">
        <authorList>
            <consortium name="Ensembl"/>
        </authorList>
    </citation>
    <scope>IDENTIFICATION</scope>
</reference>
<evidence type="ECO:0000313" key="12">
    <source>
        <dbReference type="Ensembl" id="ENSVKKP00000007537.1"/>
    </source>
</evidence>
<dbReference type="CDD" id="cd07698">
    <property type="entry name" value="IgC1_MHC_I_alpha3"/>
    <property type="match status" value="1"/>
</dbReference>
<feature type="region of interest" description="Disordered" evidence="10">
    <location>
        <begin position="191"/>
        <end position="238"/>
    </location>
</feature>
<dbReference type="Gene3D" id="2.60.40.10">
    <property type="entry name" value="Immunoglobulins"/>
    <property type="match status" value="1"/>
</dbReference>
<keyword evidence="4" id="KW-0732">Signal</keyword>
<dbReference type="GO" id="GO:0042612">
    <property type="term" value="C:MHC class I protein complex"/>
    <property type="evidence" value="ECO:0007669"/>
    <property type="project" value="UniProtKB-KW"/>
</dbReference>
<evidence type="ECO:0000256" key="5">
    <source>
        <dbReference type="ARBA" id="ARBA00022859"/>
    </source>
</evidence>
<keyword evidence="13" id="KW-1185">Reference proteome</keyword>
<evidence type="ECO:0000256" key="2">
    <source>
        <dbReference type="ARBA" id="ARBA00022451"/>
    </source>
</evidence>
<dbReference type="Ensembl" id="ENSVKKT00000007734.1">
    <property type="protein sequence ID" value="ENSVKKP00000007537.1"/>
    <property type="gene ID" value="ENSVKKG00000005409.1"/>
</dbReference>
<keyword evidence="5" id="KW-0391">Immunity</keyword>
<evidence type="ECO:0000256" key="1">
    <source>
        <dbReference type="ARBA" id="ARBA00004479"/>
    </source>
</evidence>
<keyword evidence="8" id="KW-1015">Disulfide bond</keyword>
<keyword evidence="7" id="KW-0472">Membrane</keyword>
<feature type="domain" description="Ig-like" evidence="11">
    <location>
        <begin position="101"/>
        <end position="190"/>
    </location>
</feature>
<dbReference type="InterPro" id="IPR036179">
    <property type="entry name" value="Ig-like_dom_sf"/>
</dbReference>
<evidence type="ECO:0000259" key="11">
    <source>
        <dbReference type="PROSITE" id="PS50835"/>
    </source>
</evidence>
<comment type="subcellular location">
    <subcellularLocation>
        <location evidence="1">Membrane</location>
        <topology evidence="1">Single-pass type I membrane protein</topology>
    </subcellularLocation>
</comment>
<dbReference type="PANTHER" id="PTHR16675">
    <property type="entry name" value="MHC CLASS I-RELATED"/>
    <property type="match status" value="1"/>
</dbReference>
<dbReference type="InterPro" id="IPR007110">
    <property type="entry name" value="Ig-like_dom"/>
</dbReference>
<dbReference type="PROSITE" id="PS00290">
    <property type="entry name" value="IG_MHC"/>
    <property type="match status" value="1"/>
</dbReference>
<evidence type="ECO:0000256" key="4">
    <source>
        <dbReference type="ARBA" id="ARBA00022729"/>
    </source>
</evidence>
<name>A0A8D2J7C2_VARKO</name>
<evidence type="ECO:0000256" key="8">
    <source>
        <dbReference type="ARBA" id="ARBA00023157"/>
    </source>
</evidence>
<evidence type="ECO:0000256" key="3">
    <source>
        <dbReference type="ARBA" id="ARBA00022692"/>
    </source>
</evidence>
<dbReference type="SMART" id="SM00407">
    <property type="entry name" value="IGc1"/>
    <property type="match status" value="1"/>
</dbReference>
<keyword evidence="9" id="KW-0325">Glycoprotein</keyword>
<dbReference type="InterPro" id="IPR013783">
    <property type="entry name" value="Ig-like_fold"/>
</dbReference>
<reference evidence="12" key="2">
    <citation type="submission" date="2025-09" db="UniProtKB">
        <authorList>
            <consortium name="Ensembl"/>
        </authorList>
    </citation>
    <scope>IDENTIFICATION</scope>
</reference>
<dbReference type="AlphaFoldDB" id="A0A8D2J7C2"/>
<dbReference type="PROSITE" id="PS50835">
    <property type="entry name" value="IG_LIKE"/>
    <property type="match status" value="1"/>
</dbReference>
<dbReference type="FunFam" id="2.60.40.10:FF:000204">
    <property type="entry name" value="Major histocompatibility complex, class I-related protein"/>
    <property type="match status" value="1"/>
</dbReference>
<keyword evidence="6" id="KW-1133">Transmembrane helix</keyword>
<keyword evidence="3" id="KW-0812">Transmembrane</keyword>
<organism evidence="12 13">
    <name type="scientific">Varanus komodoensis</name>
    <name type="common">Komodo dragon</name>
    <dbReference type="NCBI Taxonomy" id="61221"/>
    <lineage>
        <taxon>Eukaryota</taxon>
        <taxon>Metazoa</taxon>
        <taxon>Chordata</taxon>
        <taxon>Craniata</taxon>
        <taxon>Vertebrata</taxon>
        <taxon>Euteleostomi</taxon>
        <taxon>Lepidosauria</taxon>
        <taxon>Squamata</taxon>
        <taxon>Bifurcata</taxon>
        <taxon>Unidentata</taxon>
        <taxon>Episquamata</taxon>
        <taxon>Toxicofera</taxon>
        <taxon>Anguimorpha</taxon>
        <taxon>Paleoanguimorpha</taxon>
        <taxon>Varanoidea</taxon>
        <taxon>Varanidae</taxon>
        <taxon>Varanus</taxon>
    </lineage>
</organism>
<protein>
    <recommendedName>
        <fullName evidence="11">Ig-like domain-containing protein</fullName>
    </recommendedName>
</protein>
<evidence type="ECO:0000313" key="13">
    <source>
        <dbReference type="Proteomes" id="UP000694545"/>
    </source>
</evidence>
<sequence>MDGVPLCSPCSFFRDQDPSLCSAGVPTSSVQPQLHIFGREREGLQTRAGRRQRGLQTLTGLRGGSRLPASARLDAGLLFPHVHKRHPSCQVLEKLCVNTAPPVVRVTRQASHGDMETLVCQAHGFYPKEIDATWRKDGEVWLQDTFRGTVAPNSDGTYYTWLGIRISPQDRGRFWCHVEHDGLLEPLDVAWEQPSGEGRPGGRREGGVEDSGRRTRTLGARRCPQEHGLRQRPPGAACAPLGAEQAQYGQAANRDLAVGQVDSPAALSG</sequence>
<evidence type="ECO:0000256" key="6">
    <source>
        <dbReference type="ARBA" id="ARBA00022989"/>
    </source>
</evidence>
<dbReference type="Pfam" id="PF07654">
    <property type="entry name" value="C1-set"/>
    <property type="match status" value="1"/>
</dbReference>
<dbReference type="InterPro" id="IPR003006">
    <property type="entry name" value="Ig/MHC_CS"/>
</dbReference>
<accession>A0A8D2J7C2</accession>
<dbReference type="PANTHER" id="PTHR16675:SF242">
    <property type="entry name" value="MAJOR HISTOCOMPATIBILITY COMPLEX CLASS I-RELATED GENE PROTEIN"/>
    <property type="match status" value="1"/>
</dbReference>
<feature type="compositionally biased region" description="Basic and acidic residues" evidence="10">
    <location>
        <begin position="200"/>
        <end position="213"/>
    </location>
</feature>
<dbReference type="GO" id="GO:0009897">
    <property type="term" value="C:external side of plasma membrane"/>
    <property type="evidence" value="ECO:0007669"/>
    <property type="project" value="TreeGrafter"/>
</dbReference>
<keyword evidence="2" id="KW-0490">MHC I</keyword>
<dbReference type="SUPFAM" id="SSF48726">
    <property type="entry name" value="Immunoglobulin"/>
    <property type="match status" value="1"/>
</dbReference>
<evidence type="ECO:0000256" key="7">
    <source>
        <dbReference type="ARBA" id="ARBA00023136"/>
    </source>
</evidence>
<dbReference type="GO" id="GO:0002474">
    <property type="term" value="P:antigen processing and presentation of peptide antigen via MHC class I"/>
    <property type="evidence" value="ECO:0007669"/>
    <property type="project" value="UniProtKB-KW"/>
</dbReference>